<dbReference type="SUPFAM" id="SSF53383">
    <property type="entry name" value="PLP-dependent transferases"/>
    <property type="match status" value="1"/>
</dbReference>
<keyword evidence="5" id="KW-0808">Transferase</keyword>
<dbReference type="InterPro" id="IPR015422">
    <property type="entry name" value="PyrdxlP-dep_Trfase_small"/>
</dbReference>
<dbReference type="OrthoDB" id="2414662at2759"/>
<dbReference type="InterPro" id="IPR051326">
    <property type="entry name" value="Kynurenine-oxoglutarate_AT"/>
</dbReference>
<dbReference type="InterPro" id="IPR015424">
    <property type="entry name" value="PyrdxlP-dep_Trfase"/>
</dbReference>
<evidence type="ECO:0000256" key="1">
    <source>
        <dbReference type="ARBA" id="ARBA00001933"/>
    </source>
</evidence>
<evidence type="ECO:0000259" key="8">
    <source>
        <dbReference type="Pfam" id="PF00155"/>
    </source>
</evidence>
<evidence type="ECO:0000313" key="10">
    <source>
        <dbReference type="Proteomes" id="UP000053660"/>
    </source>
</evidence>
<dbReference type="GO" id="GO:0030170">
    <property type="term" value="F:pyridoxal phosphate binding"/>
    <property type="evidence" value="ECO:0007669"/>
    <property type="project" value="InterPro"/>
</dbReference>
<name>A0A0B1SKM8_OESDE</name>
<dbReference type="PANTHER" id="PTHR43807">
    <property type="entry name" value="FI04487P"/>
    <property type="match status" value="1"/>
</dbReference>
<evidence type="ECO:0000256" key="5">
    <source>
        <dbReference type="ARBA" id="ARBA00022679"/>
    </source>
</evidence>
<keyword evidence="4" id="KW-0032">Aminotransferase</keyword>
<evidence type="ECO:0000256" key="6">
    <source>
        <dbReference type="ARBA" id="ARBA00022898"/>
    </source>
</evidence>
<comment type="subunit">
    <text evidence="3">Homodimer.</text>
</comment>
<dbReference type="UniPathway" id="UPA00334">
    <property type="reaction ID" value="UER00726"/>
</dbReference>
<dbReference type="Proteomes" id="UP000053660">
    <property type="component" value="Unassembled WGS sequence"/>
</dbReference>
<dbReference type="InterPro" id="IPR015421">
    <property type="entry name" value="PyrdxlP-dep_Trfase_major"/>
</dbReference>
<comment type="similarity">
    <text evidence="2">Belongs to the class-I pyridoxal-phosphate-dependent aminotransferase family.</text>
</comment>
<dbReference type="Gene3D" id="3.90.1150.10">
    <property type="entry name" value="Aspartate Aminotransferase, domain 1"/>
    <property type="match status" value="1"/>
</dbReference>
<gene>
    <name evidence="9" type="ORF">OESDEN_14792</name>
</gene>
<evidence type="ECO:0000256" key="2">
    <source>
        <dbReference type="ARBA" id="ARBA00007441"/>
    </source>
</evidence>
<evidence type="ECO:0000256" key="4">
    <source>
        <dbReference type="ARBA" id="ARBA00022576"/>
    </source>
</evidence>
<dbReference type="PANTHER" id="PTHR43807:SF20">
    <property type="entry name" value="FI04487P"/>
    <property type="match status" value="1"/>
</dbReference>
<evidence type="ECO:0000256" key="3">
    <source>
        <dbReference type="ARBA" id="ARBA00011738"/>
    </source>
</evidence>
<dbReference type="Gene3D" id="3.40.640.10">
    <property type="entry name" value="Type I PLP-dependent aspartate aminotransferase-like (Major domain)"/>
    <property type="match status" value="1"/>
</dbReference>
<dbReference type="CDD" id="cd00609">
    <property type="entry name" value="AAT_like"/>
    <property type="match status" value="1"/>
</dbReference>
<protein>
    <submittedName>
        <fullName evidence="9">Putative kynurenine--oxoglutarate transaminase</fullName>
    </submittedName>
</protein>
<comment type="pathway">
    <text evidence="7">Amino-acid degradation; L-kynurenine degradation; kynurenate from L-kynurenine: step 1/2.</text>
</comment>
<dbReference type="FunFam" id="3.40.640.10:FF:000024">
    <property type="entry name" value="Kynurenine--oxoglutarate transaminase 3"/>
    <property type="match status" value="1"/>
</dbReference>
<feature type="domain" description="Aminotransferase class I/classII large" evidence="8">
    <location>
        <begin position="51"/>
        <end position="430"/>
    </location>
</feature>
<organism evidence="9 10">
    <name type="scientific">Oesophagostomum dentatum</name>
    <name type="common">Nodular worm</name>
    <dbReference type="NCBI Taxonomy" id="61180"/>
    <lineage>
        <taxon>Eukaryota</taxon>
        <taxon>Metazoa</taxon>
        <taxon>Ecdysozoa</taxon>
        <taxon>Nematoda</taxon>
        <taxon>Chromadorea</taxon>
        <taxon>Rhabditida</taxon>
        <taxon>Rhabditina</taxon>
        <taxon>Rhabditomorpha</taxon>
        <taxon>Strongyloidea</taxon>
        <taxon>Strongylidae</taxon>
        <taxon>Oesophagostomum</taxon>
    </lineage>
</organism>
<dbReference type="GO" id="GO:0016212">
    <property type="term" value="F:kynurenine-oxoglutarate transaminase activity"/>
    <property type="evidence" value="ECO:0007669"/>
    <property type="project" value="TreeGrafter"/>
</dbReference>
<keyword evidence="6" id="KW-0663">Pyridoxal phosphate</keyword>
<dbReference type="AlphaFoldDB" id="A0A0B1SKM8"/>
<sequence length="437" mass="49180">MLIARTALPIIRREAIHLRTMASFPPAHRVEGTKPSLWVEFTTLAAQCKAVNLGQGFPDGPMPNFVSEILKVVAEHPEQTAWHQYTRSFGHPRLVGILSKLYGMLYNRQIDANEEILVTVGAYLSLYYAFMGYLNHGDEVLIIDPAFDSYAPQVAMAGGVPVHCVMPLAPDAKSSSEYVLDVEQLRGKITPKTKMIVLNNPNNPTGKLFTREELEAVAAVAREFDLIVIADEVYEWHVWDKKMIRFASLPGMYDRTISIGSAGKAFSVTGWKLGWSIGPKHLLNPLKMVHQNCTFTCSTPTQEALAAAFERELYLFSYDPSQSYLLTGLPNELRRKCDLLHGMLTEAGFHPIRPDAGYFMIAHFDTINGSFRDDKSVDEPLDFRFVRWLCKEKRLAAIPVSAFYSEENKNGNEDTIRLCFMKTDETLDAAHDILKNL</sequence>
<dbReference type="GO" id="GO:0097053">
    <property type="term" value="P:L-kynurenine catabolic process"/>
    <property type="evidence" value="ECO:0007669"/>
    <property type="project" value="UniProtKB-UniPathway"/>
</dbReference>
<proteinExistence type="inferred from homology"/>
<accession>A0A0B1SKM8</accession>
<evidence type="ECO:0000313" key="9">
    <source>
        <dbReference type="EMBL" id="KHJ85479.1"/>
    </source>
</evidence>
<dbReference type="InterPro" id="IPR004839">
    <property type="entry name" value="Aminotransferase_I/II_large"/>
</dbReference>
<reference evidence="9 10" key="1">
    <citation type="submission" date="2014-03" db="EMBL/GenBank/DDBJ databases">
        <title>Draft genome of the hookworm Oesophagostomum dentatum.</title>
        <authorList>
            <person name="Mitreva M."/>
        </authorList>
    </citation>
    <scope>NUCLEOTIDE SEQUENCE [LARGE SCALE GENOMIC DNA]</scope>
    <source>
        <strain evidence="9 10">OD-Hann</strain>
    </source>
</reference>
<comment type="cofactor">
    <cofactor evidence="1">
        <name>pyridoxal 5'-phosphate</name>
        <dbReference type="ChEBI" id="CHEBI:597326"/>
    </cofactor>
</comment>
<dbReference type="GO" id="GO:0005739">
    <property type="term" value="C:mitochondrion"/>
    <property type="evidence" value="ECO:0007669"/>
    <property type="project" value="TreeGrafter"/>
</dbReference>
<keyword evidence="10" id="KW-1185">Reference proteome</keyword>
<dbReference type="FunFam" id="3.90.1150.10:FF:000021">
    <property type="entry name" value="Kynurenine--oxoglutarate transaminase 3"/>
    <property type="match status" value="1"/>
</dbReference>
<dbReference type="EMBL" id="KN563733">
    <property type="protein sequence ID" value="KHJ85479.1"/>
    <property type="molecule type" value="Genomic_DNA"/>
</dbReference>
<evidence type="ECO:0000256" key="7">
    <source>
        <dbReference type="ARBA" id="ARBA00024016"/>
    </source>
</evidence>
<dbReference type="Pfam" id="PF00155">
    <property type="entry name" value="Aminotran_1_2"/>
    <property type="match status" value="1"/>
</dbReference>